<evidence type="ECO:0000256" key="6">
    <source>
        <dbReference type="ARBA" id="ARBA00022741"/>
    </source>
</evidence>
<comment type="catalytic activity">
    <reaction evidence="11">
        <text>L-seryl-[protein] + ATP = O-phospho-L-seryl-[protein] + ADP + H(+)</text>
        <dbReference type="Rhea" id="RHEA:17989"/>
        <dbReference type="Rhea" id="RHEA-COMP:9863"/>
        <dbReference type="Rhea" id="RHEA-COMP:11604"/>
        <dbReference type="ChEBI" id="CHEBI:15378"/>
        <dbReference type="ChEBI" id="CHEBI:29999"/>
        <dbReference type="ChEBI" id="CHEBI:30616"/>
        <dbReference type="ChEBI" id="CHEBI:83421"/>
        <dbReference type="ChEBI" id="CHEBI:456216"/>
        <dbReference type="EC" id="2.7.11.1"/>
    </reaction>
</comment>
<keyword evidence="8 13" id="KW-0067">ATP-binding</keyword>
<dbReference type="GO" id="GO:0004674">
    <property type="term" value="F:protein serine/threonine kinase activity"/>
    <property type="evidence" value="ECO:0007669"/>
    <property type="project" value="UniProtKB-KW"/>
</dbReference>
<dbReference type="PROSITE" id="PS00107">
    <property type="entry name" value="PROTEIN_KINASE_ATP"/>
    <property type="match status" value="1"/>
</dbReference>
<keyword evidence="5" id="KW-0808">Transferase</keyword>
<dbReference type="InterPro" id="IPR016024">
    <property type="entry name" value="ARM-type_fold"/>
</dbReference>
<dbReference type="InterPro" id="IPR011009">
    <property type="entry name" value="Kinase-like_dom_sf"/>
</dbReference>
<comment type="subcellular location">
    <subcellularLocation>
        <location evidence="1">Cytoplasm</location>
        <location evidence="1">Cytoskeleton</location>
    </subcellularLocation>
</comment>
<dbReference type="PROSITE" id="PS00108">
    <property type="entry name" value="PROTEIN_KINASE_ST"/>
    <property type="match status" value="1"/>
</dbReference>
<dbReference type="PROSITE" id="PS50011">
    <property type="entry name" value="PROTEIN_KINASE_DOM"/>
    <property type="match status" value="1"/>
</dbReference>
<dbReference type="PANTHER" id="PTHR22983">
    <property type="entry name" value="PROTEIN KINASE RELATED"/>
    <property type="match status" value="1"/>
</dbReference>
<evidence type="ECO:0000259" key="15">
    <source>
        <dbReference type="PROSITE" id="PS50011"/>
    </source>
</evidence>
<dbReference type="Pfam" id="PF00069">
    <property type="entry name" value="Pkinase"/>
    <property type="match status" value="1"/>
</dbReference>
<feature type="compositionally biased region" description="Low complexity" evidence="14">
    <location>
        <begin position="355"/>
        <end position="365"/>
    </location>
</feature>
<dbReference type="STRING" id="3088.A0A383W9E4"/>
<dbReference type="Gene3D" id="1.10.510.10">
    <property type="entry name" value="Transferase(Phosphotransferase) domain 1"/>
    <property type="match status" value="1"/>
</dbReference>
<evidence type="ECO:0000313" key="16">
    <source>
        <dbReference type="EMBL" id="SZX74257.1"/>
    </source>
</evidence>
<keyword evidence="4" id="KW-0723">Serine/threonine-protein kinase</keyword>
<organism evidence="16 17">
    <name type="scientific">Tetradesmus obliquus</name>
    <name type="common">Green alga</name>
    <name type="synonym">Acutodesmus obliquus</name>
    <dbReference type="NCBI Taxonomy" id="3088"/>
    <lineage>
        <taxon>Eukaryota</taxon>
        <taxon>Viridiplantae</taxon>
        <taxon>Chlorophyta</taxon>
        <taxon>core chlorophytes</taxon>
        <taxon>Chlorophyceae</taxon>
        <taxon>CS clade</taxon>
        <taxon>Sphaeropleales</taxon>
        <taxon>Scenedesmaceae</taxon>
        <taxon>Tetradesmus</taxon>
    </lineage>
</organism>
<dbReference type="GO" id="GO:0005737">
    <property type="term" value="C:cytoplasm"/>
    <property type="evidence" value="ECO:0007669"/>
    <property type="project" value="UniProtKB-ARBA"/>
</dbReference>
<dbReference type="Pfam" id="PF13513">
    <property type="entry name" value="HEAT_EZ"/>
    <property type="match status" value="1"/>
</dbReference>
<evidence type="ECO:0000256" key="14">
    <source>
        <dbReference type="SAM" id="MobiDB-lite"/>
    </source>
</evidence>
<dbReference type="SUPFAM" id="SSF48371">
    <property type="entry name" value="ARM repeat"/>
    <property type="match status" value="2"/>
</dbReference>
<dbReference type="SMART" id="SM00185">
    <property type="entry name" value="ARM"/>
    <property type="match status" value="5"/>
</dbReference>
<protein>
    <recommendedName>
        <fullName evidence="2">non-specific serine/threonine protein kinase</fullName>
        <ecNumber evidence="2">2.7.11.1</ecNumber>
    </recommendedName>
    <alternativeName>
        <fullName evidence="12">Fused homolog</fullName>
    </alternativeName>
</protein>
<evidence type="ECO:0000256" key="3">
    <source>
        <dbReference type="ARBA" id="ARBA00022490"/>
    </source>
</evidence>
<evidence type="ECO:0000256" key="1">
    <source>
        <dbReference type="ARBA" id="ARBA00004245"/>
    </source>
</evidence>
<evidence type="ECO:0000256" key="13">
    <source>
        <dbReference type="PROSITE-ProRule" id="PRU10141"/>
    </source>
</evidence>
<dbReference type="CDD" id="cd14002">
    <property type="entry name" value="STKc_STK36"/>
    <property type="match status" value="1"/>
</dbReference>
<dbReference type="GO" id="GO:0005524">
    <property type="term" value="F:ATP binding"/>
    <property type="evidence" value="ECO:0007669"/>
    <property type="project" value="UniProtKB-UniRule"/>
</dbReference>
<dbReference type="InterPro" id="IPR000719">
    <property type="entry name" value="Prot_kinase_dom"/>
</dbReference>
<feature type="region of interest" description="Disordered" evidence="14">
    <location>
        <begin position="304"/>
        <end position="371"/>
    </location>
</feature>
<dbReference type="PANTHER" id="PTHR22983:SF6">
    <property type="entry name" value="SERINE_THREONINE-PROTEIN KINASE 36"/>
    <property type="match status" value="1"/>
</dbReference>
<dbReference type="Proteomes" id="UP000256970">
    <property type="component" value="Unassembled WGS sequence"/>
</dbReference>
<evidence type="ECO:0000313" key="17">
    <source>
        <dbReference type="Proteomes" id="UP000256970"/>
    </source>
</evidence>
<reference evidence="16 17" key="1">
    <citation type="submission" date="2016-10" db="EMBL/GenBank/DDBJ databases">
        <authorList>
            <person name="Cai Z."/>
        </authorList>
    </citation>
    <scope>NUCLEOTIDE SEQUENCE [LARGE SCALE GENOMIC DNA]</scope>
</reference>
<dbReference type="InterPro" id="IPR017441">
    <property type="entry name" value="Protein_kinase_ATP_BS"/>
</dbReference>
<keyword evidence="7" id="KW-0418">Kinase</keyword>
<evidence type="ECO:0000256" key="4">
    <source>
        <dbReference type="ARBA" id="ARBA00022527"/>
    </source>
</evidence>
<dbReference type="EMBL" id="FNXT01001211">
    <property type="protein sequence ID" value="SZX74257.1"/>
    <property type="molecule type" value="Genomic_DNA"/>
</dbReference>
<keyword evidence="3" id="KW-0963">Cytoplasm</keyword>
<evidence type="ECO:0000256" key="8">
    <source>
        <dbReference type="ARBA" id="ARBA00022840"/>
    </source>
</evidence>
<evidence type="ECO:0000256" key="10">
    <source>
        <dbReference type="ARBA" id="ARBA00047899"/>
    </source>
</evidence>
<evidence type="ECO:0000256" key="7">
    <source>
        <dbReference type="ARBA" id="ARBA00022777"/>
    </source>
</evidence>
<dbReference type="InterPro" id="IPR011989">
    <property type="entry name" value="ARM-like"/>
</dbReference>
<keyword evidence="17" id="KW-1185">Reference proteome</keyword>
<dbReference type="InterPro" id="IPR000225">
    <property type="entry name" value="Armadillo"/>
</dbReference>
<dbReference type="FunFam" id="3.30.200.20:FF:000042">
    <property type="entry name" value="Aurora kinase A"/>
    <property type="match status" value="1"/>
</dbReference>
<dbReference type="GO" id="GO:0005856">
    <property type="term" value="C:cytoskeleton"/>
    <property type="evidence" value="ECO:0007669"/>
    <property type="project" value="UniProtKB-SubCell"/>
</dbReference>
<dbReference type="EC" id="2.7.11.1" evidence="2"/>
<feature type="domain" description="Protein kinase" evidence="15">
    <location>
        <begin position="9"/>
        <end position="259"/>
    </location>
</feature>
<evidence type="ECO:0000256" key="9">
    <source>
        <dbReference type="ARBA" id="ARBA00023212"/>
    </source>
</evidence>
<evidence type="ECO:0000256" key="11">
    <source>
        <dbReference type="ARBA" id="ARBA00048679"/>
    </source>
</evidence>
<comment type="catalytic activity">
    <reaction evidence="10">
        <text>L-threonyl-[protein] + ATP = O-phospho-L-threonyl-[protein] + ADP + H(+)</text>
        <dbReference type="Rhea" id="RHEA:46608"/>
        <dbReference type="Rhea" id="RHEA-COMP:11060"/>
        <dbReference type="Rhea" id="RHEA-COMP:11605"/>
        <dbReference type="ChEBI" id="CHEBI:15378"/>
        <dbReference type="ChEBI" id="CHEBI:30013"/>
        <dbReference type="ChEBI" id="CHEBI:30616"/>
        <dbReference type="ChEBI" id="CHEBI:61977"/>
        <dbReference type="ChEBI" id="CHEBI:456216"/>
        <dbReference type="EC" id="2.7.11.1"/>
    </reaction>
</comment>
<evidence type="ECO:0000256" key="2">
    <source>
        <dbReference type="ARBA" id="ARBA00012513"/>
    </source>
</evidence>
<dbReference type="SUPFAM" id="SSF56112">
    <property type="entry name" value="Protein kinase-like (PK-like)"/>
    <property type="match status" value="1"/>
</dbReference>
<dbReference type="FunFam" id="1.10.510.10:FF:000292">
    <property type="entry name" value="Serine/threonine-protein kinase 36"/>
    <property type="match status" value="1"/>
</dbReference>
<feature type="binding site" evidence="13">
    <location>
        <position position="42"/>
    </location>
    <ligand>
        <name>ATP</name>
        <dbReference type="ChEBI" id="CHEBI:30616"/>
    </ligand>
</feature>
<name>A0A383W9E4_TETOB</name>
<dbReference type="SMART" id="SM00220">
    <property type="entry name" value="S_TKc"/>
    <property type="match status" value="1"/>
</dbReference>
<feature type="region of interest" description="Disordered" evidence="14">
    <location>
        <begin position="383"/>
        <end position="413"/>
    </location>
</feature>
<proteinExistence type="predicted"/>
<sequence>MLPTGLENYHVIDLVGEGSFGKVYKGRRRCTGQITAMKFIVKHGKSEKDIRNLRQEIEILRQLRHENIIQMLDAFETKTDFCVVTEFAQGELFEILEDDQCLPEEVVQSIAKQLVRALHYLHSNRIIHRDMKPQNILIGSGGTVKLCDFGFARAMSCNTMVLTSIKGTPLYMAPELVQEQPYNHTVDLWSLGVILYELFVGQPPFYTNSIYSLIHHIVKDPVKFPTNISGDFKSFLKGLLNKKPSDRLGWPELLEHPFVRETAAERLKRERALADAVELADSSRAWKGEDGAVAGAVLAAAHRSNTPNRAGTQGAAAAAVGTPPPANSSSSAGAKPCTPPAQMAQTPSVTRRDPAAANRRLPAAPVVKEQQQANGSLIQYANGSTTQQQQQPQQQDHSSMAGQQQQQQQQQPVALGQPVDALLALTESARFCRDNAAAAWRDGATLPALLQLLRPPKLGSGDGGSSRSSLQSWLHAQHLQRLLQAAGALLGYSEGQAQAPALLRAVAAVAEAACGVSPAAWGLATAAVEALQAAESAAAKEKAAVGYAFVAFEECIQLCCALLSLVEPGMAAAAAAAGAGASETAAGRWNVVAAAAACLTGSLARAQLCVSGRVRGPALRQAEDVLQRALNTSLASQLCCCLAEAEAAAVPAPGMRADSSRGNTAAAAAAASDALLGALAALVHVQPGRVNGACVADHFPLAQMLAAKLADAPDQGVDTDGDLLESVRGVLGEALAASSGSLAAVAGKAAQQDAKALQVLLHCCRCCPALCEAAAAAGVHEVLLRSASSTGSGAPAVSLMVLSAVVSGVAASVTAVLAGTGLAAAAAAGTEGPALQQRRRRLAGAVQALGPSQATDAVIVKLSALLHHNASDVRVPFAAAAAIAAYISLYLLSSQSSWGDGTSSSLQGQLLGLHWGQQLAVPPMGLVSPDKLTALLRLFKYRFGGSGPPMYELLEGVPCRAGLLDGPVTLVAHLLAFGGGSASSLEAQQAGLAAAGIATAVSGKSGPLMELSPAGVLSLLELLQHLAAPDCEGAVLLMPSVRGAPAGLQQQQQQGLLSAVLGLLHERHIAALLAWPSQAGGGREGVARLVGAVSELLGVPLNTPPGVELPRPYLDALLQEGAMALLLAACEGLEPRQLLLPMNLVNRLVLTAQQAFSAQYIQAGGLSPALVQRLLRDANPTPLLVDVLLICSQLARASPREQAGGGQGGLAATYEALAKSNLLPVLRRLLSHHDSGVRARVANLLGNMCRHSGYFYPALDRHGILPPLIELCSDSDKGARLLQHVFGDQQLKQQMQALCTCTVAWPSQAGGGREGVARLVGAVSELLGVPLNTPPGVELPRPYLDALLQEGAMALLLAACEGLEPRQLLLPMNLVNRLVLTAQQAFSAQYIQAGGLSPALVQRLLRDANPTPLLVDVLLICSQLARASPREQAGGGQGGLAATYEALAKSNLLPVLRRLLSHHDSGVRARVANLLGNMCRHSGYFYPALDRHGILPPLIELCSDSDKGARKFACFAIGNAAFHNASLYEALAPAVGPLVALLRDDEEKTRANAAGALGNLVRNSGHLCGEIIATGALQALLETVLGPDSTADGRRPGSGGEGNSPVKIALFSIGNMCAHKECREQLLDLGVREVLQQLQLTSGSDGTLLRYIARASTKLGS</sequence>
<evidence type="ECO:0000256" key="5">
    <source>
        <dbReference type="ARBA" id="ARBA00022679"/>
    </source>
</evidence>
<accession>A0A383W9E4</accession>
<keyword evidence="6 13" id="KW-0547">Nucleotide-binding</keyword>
<gene>
    <name evidence="16" type="ORF">BQ4739_LOCUS14552</name>
</gene>
<evidence type="ECO:0000256" key="12">
    <source>
        <dbReference type="ARBA" id="ARBA00075375"/>
    </source>
</evidence>
<keyword evidence="9" id="KW-0206">Cytoskeleton</keyword>
<dbReference type="InterPro" id="IPR008271">
    <property type="entry name" value="Ser/Thr_kinase_AS"/>
</dbReference>
<feature type="compositionally biased region" description="Low complexity" evidence="14">
    <location>
        <begin position="310"/>
        <end position="336"/>
    </location>
</feature>
<dbReference type="Gene3D" id="1.25.10.10">
    <property type="entry name" value="Leucine-rich Repeat Variant"/>
    <property type="match status" value="2"/>
</dbReference>